<feature type="region of interest" description="Disordered" evidence="1">
    <location>
        <begin position="1"/>
        <end position="34"/>
    </location>
</feature>
<evidence type="ECO:0000313" key="3">
    <source>
        <dbReference type="Proteomes" id="UP001066276"/>
    </source>
</evidence>
<evidence type="ECO:0000256" key="1">
    <source>
        <dbReference type="SAM" id="MobiDB-lite"/>
    </source>
</evidence>
<accession>A0AAV7RQW8</accession>
<feature type="compositionally biased region" description="Basic and acidic residues" evidence="1">
    <location>
        <begin position="21"/>
        <end position="34"/>
    </location>
</feature>
<name>A0AAV7RQW8_PLEWA</name>
<dbReference type="EMBL" id="JANPWB010000009">
    <property type="protein sequence ID" value="KAJ1153230.1"/>
    <property type="molecule type" value="Genomic_DNA"/>
</dbReference>
<comment type="caution">
    <text evidence="2">The sequence shown here is derived from an EMBL/GenBank/DDBJ whole genome shotgun (WGS) entry which is preliminary data.</text>
</comment>
<keyword evidence="3" id="KW-1185">Reference proteome</keyword>
<organism evidence="2 3">
    <name type="scientific">Pleurodeles waltl</name>
    <name type="common">Iberian ribbed newt</name>
    <dbReference type="NCBI Taxonomy" id="8319"/>
    <lineage>
        <taxon>Eukaryota</taxon>
        <taxon>Metazoa</taxon>
        <taxon>Chordata</taxon>
        <taxon>Craniata</taxon>
        <taxon>Vertebrata</taxon>
        <taxon>Euteleostomi</taxon>
        <taxon>Amphibia</taxon>
        <taxon>Batrachia</taxon>
        <taxon>Caudata</taxon>
        <taxon>Salamandroidea</taxon>
        <taxon>Salamandridae</taxon>
        <taxon>Pleurodelinae</taxon>
        <taxon>Pleurodeles</taxon>
    </lineage>
</organism>
<dbReference type="AlphaFoldDB" id="A0AAV7RQW8"/>
<gene>
    <name evidence="2" type="ORF">NDU88_005991</name>
</gene>
<reference evidence="2" key="1">
    <citation type="journal article" date="2022" name="bioRxiv">
        <title>Sequencing and chromosome-scale assembly of the giantPleurodeles waltlgenome.</title>
        <authorList>
            <person name="Brown T."/>
            <person name="Elewa A."/>
            <person name="Iarovenko S."/>
            <person name="Subramanian E."/>
            <person name="Araus A.J."/>
            <person name="Petzold A."/>
            <person name="Susuki M."/>
            <person name="Suzuki K.-i.T."/>
            <person name="Hayashi T."/>
            <person name="Toyoda A."/>
            <person name="Oliveira C."/>
            <person name="Osipova E."/>
            <person name="Leigh N.D."/>
            <person name="Simon A."/>
            <person name="Yun M.H."/>
        </authorList>
    </citation>
    <scope>NUCLEOTIDE SEQUENCE</scope>
    <source>
        <strain evidence="2">20211129_DDA</strain>
        <tissue evidence="2">Liver</tissue>
    </source>
</reference>
<sequence>MWDKATPSRLTGTGGVAHRTSRSDGPDWRIREGDLSEDTVARGLDVDPALRIEIQQDGTMAAIPAGTADGSGSKPDLDSLLASAQG</sequence>
<feature type="region of interest" description="Disordered" evidence="1">
    <location>
        <begin position="63"/>
        <end position="86"/>
    </location>
</feature>
<protein>
    <submittedName>
        <fullName evidence="2">Uncharacterized protein</fullName>
    </submittedName>
</protein>
<evidence type="ECO:0000313" key="2">
    <source>
        <dbReference type="EMBL" id="KAJ1153230.1"/>
    </source>
</evidence>
<dbReference type="Proteomes" id="UP001066276">
    <property type="component" value="Chromosome 5"/>
</dbReference>
<proteinExistence type="predicted"/>